<name>A0A481YXU3_9VIRU</name>
<accession>A0A481YXU3</accession>
<reference evidence="1" key="1">
    <citation type="journal article" date="2019" name="MBio">
        <title>Virus Genomes from Deep Sea Sediments Expand the Ocean Megavirome and Support Independent Origins of Viral Gigantism.</title>
        <authorList>
            <person name="Backstrom D."/>
            <person name="Yutin N."/>
            <person name="Jorgensen S.L."/>
            <person name="Dharamshi J."/>
            <person name="Homa F."/>
            <person name="Zaremba-Niedwiedzka K."/>
            <person name="Spang A."/>
            <person name="Wolf Y.I."/>
            <person name="Koonin E.V."/>
            <person name="Ettema T.J."/>
        </authorList>
    </citation>
    <scope>NUCLEOTIDE SEQUENCE</scope>
</reference>
<evidence type="ECO:0000313" key="1">
    <source>
        <dbReference type="EMBL" id="QBK87364.1"/>
    </source>
</evidence>
<gene>
    <name evidence="1" type="ORF">LCMAC201_02740</name>
</gene>
<sequence length="117" mass="13744">MDLDNRFTTTEYFIEATSFEQRVLLYQNELLDEKYTVEVENLGIGSTIGYLAKRPVYLNFSWAKINGHRICFYNPTSQVVDWVMTTDFLSKQFPVYREHHTDANGFVRVLGYIKRAS</sequence>
<protein>
    <submittedName>
        <fullName evidence="1">Uncharacterized protein</fullName>
    </submittedName>
</protein>
<dbReference type="EMBL" id="MK500349">
    <property type="protein sequence ID" value="QBK87364.1"/>
    <property type="molecule type" value="Genomic_DNA"/>
</dbReference>
<proteinExistence type="predicted"/>
<organism evidence="1">
    <name type="scientific">Marseillevirus LCMAC201</name>
    <dbReference type="NCBI Taxonomy" id="2506605"/>
    <lineage>
        <taxon>Viruses</taxon>
        <taxon>Varidnaviria</taxon>
        <taxon>Bamfordvirae</taxon>
        <taxon>Nucleocytoviricota</taxon>
        <taxon>Megaviricetes</taxon>
        <taxon>Pimascovirales</taxon>
        <taxon>Pimascovirales incertae sedis</taxon>
        <taxon>Marseilleviridae</taxon>
    </lineage>
</organism>